<proteinExistence type="predicted"/>
<organism evidence="2 3">
    <name type="scientific">Larkinella knui</name>
    <dbReference type="NCBI Taxonomy" id="2025310"/>
    <lineage>
        <taxon>Bacteria</taxon>
        <taxon>Pseudomonadati</taxon>
        <taxon>Bacteroidota</taxon>
        <taxon>Cytophagia</taxon>
        <taxon>Cytophagales</taxon>
        <taxon>Spirosomataceae</taxon>
        <taxon>Larkinella</taxon>
    </lineage>
</organism>
<keyword evidence="1" id="KW-0812">Transmembrane</keyword>
<evidence type="ECO:0000313" key="2">
    <source>
        <dbReference type="EMBL" id="RRB11252.1"/>
    </source>
</evidence>
<evidence type="ECO:0000313" key="3">
    <source>
        <dbReference type="Proteomes" id="UP000274271"/>
    </source>
</evidence>
<reference evidence="2 3" key="1">
    <citation type="submission" date="2018-11" db="EMBL/GenBank/DDBJ databases">
        <authorList>
            <person name="Zhou Z."/>
            <person name="Wang G."/>
        </authorList>
    </citation>
    <scope>NUCLEOTIDE SEQUENCE [LARGE SCALE GENOMIC DNA]</scope>
    <source>
        <strain evidence="2 3">KCTC42998</strain>
    </source>
</reference>
<dbReference type="EMBL" id="RQJP01000005">
    <property type="protein sequence ID" value="RRB11252.1"/>
    <property type="molecule type" value="Genomic_DNA"/>
</dbReference>
<feature type="transmembrane region" description="Helical" evidence="1">
    <location>
        <begin position="473"/>
        <end position="495"/>
    </location>
</feature>
<gene>
    <name evidence="2" type="ORF">EHT87_22445</name>
</gene>
<feature type="transmembrane region" description="Helical" evidence="1">
    <location>
        <begin position="244"/>
        <end position="262"/>
    </location>
</feature>
<keyword evidence="1" id="KW-0472">Membrane</keyword>
<dbReference type="Proteomes" id="UP000274271">
    <property type="component" value="Unassembled WGS sequence"/>
</dbReference>
<feature type="transmembrane region" description="Helical" evidence="1">
    <location>
        <begin position="62"/>
        <end position="88"/>
    </location>
</feature>
<evidence type="ECO:0000256" key="1">
    <source>
        <dbReference type="SAM" id="Phobius"/>
    </source>
</evidence>
<feature type="transmembrane region" description="Helical" evidence="1">
    <location>
        <begin position="440"/>
        <end position="461"/>
    </location>
</feature>
<accession>A0A3P1CD70</accession>
<feature type="transmembrane region" description="Helical" evidence="1">
    <location>
        <begin position="193"/>
        <end position="210"/>
    </location>
</feature>
<protein>
    <recommendedName>
        <fullName evidence="4">O-antigen polysaccharide polymerase Wzy</fullName>
    </recommendedName>
</protein>
<feature type="transmembrane region" description="Helical" evidence="1">
    <location>
        <begin position="17"/>
        <end position="50"/>
    </location>
</feature>
<name>A0A3P1CD70_9BACT</name>
<comment type="caution">
    <text evidence="2">The sequence shown here is derived from an EMBL/GenBank/DDBJ whole genome shotgun (WGS) entry which is preliminary data.</text>
</comment>
<sequence>MIKPLPNSVFLTLFKRWIWKIIFVAAIAQCLFFFSAENVFAIISVVAAWRLVDRLVLTKENLATYTFSTVIILGYSLTQYCLPLVFTLLEGKPLVFNLKFPYSVFIHSLLALLVFIVAHLLYKSWREGHGSKLYYKMNGFLRRNYFFTPPTDFQLWLIGIFGMAGMVATFISVNHYDGTAQERGTIAKILQGLVPYAYAPFFILLKPLFVPGGSRFSKSPTFKVLIFAILLLFVGMGGNSRGLFMTGLTAVGISYLIGLLLGKFDYKIFKFKNLALALLGVWIITGPLANLGTAMVIVRAQRSHISSTELILQTLQTFQDKKAIQHYKSINFSDKYDWDETYFDNIFLSRFCNLKYNDASLELAYKLGRKDKPMLEYTIDKFWSSLPAPILSFLHIKIDKLTLNSFSYGDYLYYRAGGQFGLGGFRTGHFAGTGLATFGWWYLLLLAVGVIPLFFLVDLFVLNYTDGTTNYTYLSLAAHIEITFFFTLFSVSNFSESVVNIYTFFVRGWMQMLLLYWVLLFATRKLSFLKRFV</sequence>
<feature type="transmembrane region" description="Helical" evidence="1">
    <location>
        <begin position="100"/>
        <end position="122"/>
    </location>
</feature>
<evidence type="ECO:0008006" key="4">
    <source>
        <dbReference type="Google" id="ProtNLM"/>
    </source>
</evidence>
<dbReference type="OrthoDB" id="8949626at2"/>
<feature type="transmembrane region" description="Helical" evidence="1">
    <location>
        <begin position="274"/>
        <end position="298"/>
    </location>
</feature>
<dbReference type="AlphaFoldDB" id="A0A3P1CD70"/>
<keyword evidence="1" id="KW-1133">Transmembrane helix</keyword>
<dbReference type="RefSeq" id="WP_124908923.1">
    <property type="nucleotide sequence ID" value="NZ_RQJP01000005.1"/>
</dbReference>
<feature type="transmembrane region" description="Helical" evidence="1">
    <location>
        <begin position="153"/>
        <end position="173"/>
    </location>
</feature>
<feature type="transmembrane region" description="Helical" evidence="1">
    <location>
        <begin position="501"/>
        <end position="522"/>
    </location>
</feature>
<keyword evidence="3" id="KW-1185">Reference proteome</keyword>
<feature type="transmembrane region" description="Helical" evidence="1">
    <location>
        <begin position="222"/>
        <end position="238"/>
    </location>
</feature>